<reference evidence="1" key="1">
    <citation type="journal article" date="2014" name="Front. Microbiol.">
        <title>High frequency of phylogenetically diverse reductive dehalogenase-homologous genes in deep subseafloor sedimentary metagenomes.</title>
        <authorList>
            <person name="Kawai M."/>
            <person name="Futagami T."/>
            <person name="Toyoda A."/>
            <person name="Takaki Y."/>
            <person name="Nishi S."/>
            <person name="Hori S."/>
            <person name="Arai W."/>
            <person name="Tsubouchi T."/>
            <person name="Morono Y."/>
            <person name="Uchiyama I."/>
            <person name="Ito T."/>
            <person name="Fujiyama A."/>
            <person name="Inagaki F."/>
            <person name="Takami H."/>
        </authorList>
    </citation>
    <scope>NUCLEOTIDE SEQUENCE</scope>
    <source>
        <strain evidence="1">Expedition CK06-06</strain>
    </source>
</reference>
<name>X1TAA7_9ZZZZ</name>
<evidence type="ECO:0008006" key="2">
    <source>
        <dbReference type="Google" id="ProtNLM"/>
    </source>
</evidence>
<dbReference type="Gene3D" id="3.20.20.140">
    <property type="entry name" value="Metal-dependent hydrolases"/>
    <property type="match status" value="1"/>
</dbReference>
<dbReference type="AlphaFoldDB" id="X1TAA7"/>
<sequence length="253" mass="28412">MLIDVHAHIGRLGTERSETLDVTDLVNKMDIWGIDKSCVNCLSEHPEAHYLESDTEDIIAACSKYPDRLIPFCLIDPRFGLNSPEMDFSYLLEEYVARGCKGMGEMLPKMYFDDPRCLNLFRQVGEFGLPIIFDMNDSVNYYGLRDDYGLPRLEQALQECPDTVLVGHGPTFWAEISKDVPEDQRAGYPTGPVVPGGAVSRLMEKYDNMWADLSAGSGYNGITRDEKFGLEFLDQFQCRLVSPLPAPPVAVQV</sequence>
<accession>X1TAA7</accession>
<dbReference type="SUPFAM" id="SSF51556">
    <property type="entry name" value="Metallo-dependent hydrolases"/>
    <property type="match status" value="1"/>
</dbReference>
<dbReference type="EMBL" id="BARW01021354">
    <property type="protein sequence ID" value="GAI88331.1"/>
    <property type="molecule type" value="Genomic_DNA"/>
</dbReference>
<organism evidence="1">
    <name type="scientific">marine sediment metagenome</name>
    <dbReference type="NCBI Taxonomy" id="412755"/>
    <lineage>
        <taxon>unclassified sequences</taxon>
        <taxon>metagenomes</taxon>
        <taxon>ecological metagenomes</taxon>
    </lineage>
</organism>
<proteinExistence type="predicted"/>
<gene>
    <name evidence="1" type="ORF">S12H4_35881</name>
</gene>
<dbReference type="InterPro" id="IPR032466">
    <property type="entry name" value="Metal_Hydrolase"/>
</dbReference>
<evidence type="ECO:0000313" key="1">
    <source>
        <dbReference type="EMBL" id="GAI88331.1"/>
    </source>
</evidence>
<comment type="caution">
    <text evidence="1">The sequence shown here is derived from an EMBL/GenBank/DDBJ whole genome shotgun (WGS) entry which is preliminary data.</text>
</comment>
<protein>
    <recommendedName>
        <fullName evidence="2">Amidohydrolase-related domain-containing protein</fullName>
    </recommendedName>
</protein>